<protein>
    <submittedName>
        <fullName evidence="2">Uncharacterized protein</fullName>
    </submittedName>
</protein>
<name>A0A699S2H2_TANCI</name>
<accession>A0A699S2H2</accession>
<evidence type="ECO:0000256" key="1">
    <source>
        <dbReference type="SAM" id="MobiDB-lite"/>
    </source>
</evidence>
<dbReference type="EMBL" id="BKCJ011132580">
    <property type="protein sequence ID" value="GFC91582.1"/>
    <property type="molecule type" value="Genomic_DNA"/>
</dbReference>
<comment type="caution">
    <text evidence="2">The sequence shown here is derived from an EMBL/GenBank/DDBJ whole genome shotgun (WGS) entry which is preliminary data.</text>
</comment>
<gene>
    <name evidence="2" type="ORF">Tci_863552</name>
</gene>
<feature type="non-terminal residue" evidence="2">
    <location>
        <position position="33"/>
    </location>
</feature>
<sequence length="33" mass="3462">MKSHGNRNGDGVAQGRAYALRGRDASSDSNVIT</sequence>
<organism evidence="2">
    <name type="scientific">Tanacetum cinerariifolium</name>
    <name type="common">Dalmatian daisy</name>
    <name type="synonym">Chrysanthemum cinerariifolium</name>
    <dbReference type="NCBI Taxonomy" id="118510"/>
    <lineage>
        <taxon>Eukaryota</taxon>
        <taxon>Viridiplantae</taxon>
        <taxon>Streptophyta</taxon>
        <taxon>Embryophyta</taxon>
        <taxon>Tracheophyta</taxon>
        <taxon>Spermatophyta</taxon>
        <taxon>Magnoliopsida</taxon>
        <taxon>eudicotyledons</taxon>
        <taxon>Gunneridae</taxon>
        <taxon>Pentapetalae</taxon>
        <taxon>asterids</taxon>
        <taxon>campanulids</taxon>
        <taxon>Asterales</taxon>
        <taxon>Asteraceae</taxon>
        <taxon>Asteroideae</taxon>
        <taxon>Anthemideae</taxon>
        <taxon>Anthemidinae</taxon>
        <taxon>Tanacetum</taxon>
    </lineage>
</organism>
<evidence type="ECO:0000313" key="2">
    <source>
        <dbReference type="EMBL" id="GFC91582.1"/>
    </source>
</evidence>
<feature type="region of interest" description="Disordered" evidence="1">
    <location>
        <begin position="1"/>
        <end position="33"/>
    </location>
</feature>
<proteinExistence type="predicted"/>
<dbReference type="AlphaFoldDB" id="A0A699S2H2"/>
<reference evidence="2" key="1">
    <citation type="journal article" date="2019" name="Sci. Rep.">
        <title>Draft genome of Tanacetum cinerariifolium, the natural source of mosquito coil.</title>
        <authorList>
            <person name="Yamashiro T."/>
            <person name="Shiraishi A."/>
            <person name="Satake H."/>
            <person name="Nakayama K."/>
        </authorList>
    </citation>
    <scope>NUCLEOTIDE SEQUENCE</scope>
</reference>